<comment type="caution">
    <text evidence="1">The sequence shown here is derived from an EMBL/GenBank/DDBJ whole genome shotgun (WGS) entry which is preliminary data.</text>
</comment>
<dbReference type="AlphaFoldDB" id="A0A934QCK1"/>
<dbReference type="PROSITE" id="PS51257">
    <property type="entry name" value="PROKAR_LIPOPROTEIN"/>
    <property type="match status" value="1"/>
</dbReference>
<gene>
    <name evidence="1" type="ORF">JD292_01600</name>
</gene>
<dbReference type="Proteomes" id="UP000618733">
    <property type="component" value="Unassembled WGS sequence"/>
</dbReference>
<evidence type="ECO:0000313" key="1">
    <source>
        <dbReference type="EMBL" id="MBK0420777.1"/>
    </source>
</evidence>
<name>A0A934QCK1_9MICO</name>
<proteinExistence type="predicted"/>
<reference evidence="1" key="1">
    <citation type="submission" date="2020-12" db="EMBL/GenBank/DDBJ databases">
        <title>Leucobacter sp. CAS2, isolated from Chromium sludge.</title>
        <authorList>
            <person name="Xu Z."/>
        </authorList>
    </citation>
    <scope>NUCLEOTIDE SEQUENCE</scope>
    <source>
        <strain evidence="1">CSA2</strain>
    </source>
</reference>
<sequence>MSHRRTRRSSLGLLAAAIGVALLLTSCSGGGEKKSSEQEMGPLDKYMMALSPASDMTQEKLDEQHKKTEELVAKCMAKEGFEYKPDPTNHSTISPPDGAAEDVDWTSVEFAEKYGYGFVDSPYLSQTNPESTSPSEQEEWVDVNEDYVASLSEKQREAYYEALHGPANSMDPAEGEEPPAYDWKTAGCYGAAQHEVEGADGYQDASEDPEFTEIFDAVLAQSTSLHGDGTTGPTNPEVRKLDAKWAECMAESGITGYASTGAASTAIMEESNALSESASGESGAAPSKEKFEALKKKEISIAVPDAKCREKLHYEEEIRKIDFAFQEKFVAEHKAKLEALVAKYAPKKKS</sequence>
<dbReference type="RefSeq" id="WP_200130994.1">
    <property type="nucleotide sequence ID" value="NZ_JAEHOI010000002.1"/>
</dbReference>
<organism evidence="1 2">
    <name type="scientific">Leucobacter edaphi</name>
    <dbReference type="NCBI Taxonomy" id="2796472"/>
    <lineage>
        <taxon>Bacteria</taxon>
        <taxon>Bacillati</taxon>
        <taxon>Actinomycetota</taxon>
        <taxon>Actinomycetes</taxon>
        <taxon>Micrococcales</taxon>
        <taxon>Microbacteriaceae</taxon>
        <taxon>Leucobacter</taxon>
    </lineage>
</organism>
<keyword evidence="2" id="KW-1185">Reference proteome</keyword>
<evidence type="ECO:0000313" key="2">
    <source>
        <dbReference type="Proteomes" id="UP000618733"/>
    </source>
</evidence>
<protein>
    <submittedName>
        <fullName evidence="1">Uncharacterized protein</fullName>
    </submittedName>
</protein>
<accession>A0A934QCK1</accession>
<dbReference type="EMBL" id="JAEHOI010000002">
    <property type="protein sequence ID" value="MBK0420777.1"/>
    <property type="molecule type" value="Genomic_DNA"/>
</dbReference>